<proteinExistence type="predicted"/>
<evidence type="ECO:0000313" key="1">
    <source>
        <dbReference type="EMBL" id="KAI3796068.1"/>
    </source>
</evidence>
<comment type="caution">
    <text evidence="1">The sequence shown here is derived from an EMBL/GenBank/DDBJ whole genome shotgun (WGS) entry which is preliminary data.</text>
</comment>
<reference evidence="1 2" key="2">
    <citation type="journal article" date="2022" name="Mol. Ecol. Resour.">
        <title>The genomes of chicory, endive, great burdock and yacon provide insights into Asteraceae paleo-polyploidization history and plant inulin production.</title>
        <authorList>
            <person name="Fan W."/>
            <person name="Wang S."/>
            <person name="Wang H."/>
            <person name="Wang A."/>
            <person name="Jiang F."/>
            <person name="Liu H."/>
            <person name="Zhao H."/>
            <person name="Xu D."/>
            <person name="Zhang Y."/>
        </authorList>
    </citation>
    <scope>NUCLEOTIDE SEQUENCE [LARGE SCALE GENOMIC DNA]</scope>
    <source>
        <strain evidence="2">cv. Yunnan</strain>
        <tissue evidence="1">Leaves</tissue>
    </source>
</reference>
<evidence type="ECO:0000313" key="2">
    <source>
        <dbReference type="Proteomes" id="UP001056120"/>
    </source>
</evidence>
<reference evidence="2" key="1">
    <citation type="journal article" date="2022" name="Mol. Ecol. Resour.">
        <title>The genomes of chicory, endive, great burdock and yacon provide insights into Asteraceae palaeo-polyploidization history and plant inulin production.</title>
        <authorList>
            <person name="Fan W."/>
            <person name="Wang S."/>
            <person name="Wang H."/>
            <person name="Wang A."/>
            <person name="Jiang F."/>
            <person name="Liu H."/>
            <person name="Zhao H."/>
            <person name="Xu D."/>
            <person name="Zhang Y."/>
        </authorList>
    </citation>
    <scope>NUCLEOTIDE SEQUENCE [LARGE SCALE GENOMIC DNA]</scope>
    <source>
        <strain evidence="2">cv. Yunnan</strain>
    </source>
</reference>
<sequence length="794" mass="90556">MILSGLLTSVAINFALCIIFFTLYSILRKQPGNYKVYAPRLLAEGIASTRRPRPFHFNRLLPNASWIKNAWHPSEEQLLSYSGLDAVVFMRIIIFSFKVFTIAGFIGIFILVPVNCSGNQLQDVDFINLTNNTLEVFSISNVNNGSTSLWIHLGAVYFVTFIVCCLLFSEYKYISLKRIDYFCSSKPQPHQFTILVSNIPVPKGSNVGNSVENFFTQNHPATYLSHVVVHRKSKVWTVANAVKKLYKKIFKVRKVPTQQLFMHDGLLDDSKVKVKKDKSREMYSNGDIQKSPTDSKFCKLPLTALTEYKRKYLIASVSSADVAWLNISTPLYTGYFWIRLLIQKSQTEPRICYVSLTALIEYNRKYLTAEIMIITLVKEVRAAFVSFNSRYGAAIALHMLQSNNPTEWRTEQAPEPQDVYWPFFSSTFMRRWISRLVIIVSCATLTILFLIPVFIVQGLTNLAQLEIYFPALKNILTMSIVSQVITGYLPNLILQMSLKIVPPIMKLLSSQQGYICTSDIERSACHKVIWFTVWNVFFANVLSASAVSLLFILLEIKDIPSRLAVSVPAQASFFIAYVVTLGWTSTSSELFRVVPFIGSLICKPFSRNSDDVTVPSFPYHKDIPKILFFGLLGFTYFFLAPLIIPFLLVYFALAYIIYRNQLLYVYAPKYESGGKFWPVVHDSTIFSLVLMQFIAFGIFKLKKLPYATSVTLPLPIITLLFNEYCRKRFLPIFMAYSTETLRKKDSEDQNLPEMPRLLRQISTAYQDPALVPLSYSSNHSSLREPLIPTAEVRG</sequence>
<gene>
    <name evidence="1" type="ORF">L1987_38731</name>
</gene>
<dbReference type="EMBL" id="CM042029">
    <property type="protein sequence ID" value="KAI3796068.1"/>
    <property type="molecule type" value="Genomic_DNA"/>
</dbReference>
<name>A0ACB9HL74_9ASTR</name>
<protein>
    <submittedName>
        <fullName evidence="1">Uncharacterized protein</fullName>
    </submittedName>
</protein>
<accession>A0ACB9HL74</accession>
<dbReference type="Proteomes" id="UP001056120">
    <property type="component" value="Linkage Group LG12"/>
</dbReference>
<organism evidence="1 2">
    <name type="scientific">Smallanthus sonchifolius</name>
    <dbReference type="NCBI Taxonomy" id="185202"/>
    <lineage>
        <taxon>Eukaryota</taxon>
        <taxon>Viridiplantae</taxon>
        <taxon>Streptophyta</taxon>
        <taxon>Embryophyta</taxon>
        <taxon>Tracheophyta</taxon>
        <taxon>Spermatophyta</taxon>
        <taxon>Magnoliopsida</taxon>
        <taxon>eudicotyledons</taxon>
        <taxon>Gunneridae</taxon>
        <taxon>Pentapetalae</taxon>
        <taxon>asterids</taxon>
        <taxon>campanulids</taxon>
        <taxon>Asterales</taxon>
        <taxon>Asteraceae</taxon>
        <taxon>Asteroideae</taxon>
        <taxon>Heliantheae alliance</taxon>
        <taxon>Millerieae</taxon>
        <taxon>Smallanthus</taxon>
    </lineage>
</organism>
<keyword evidence="2" id="KW-1185">Reference proteome</keyword>